<feature type="transmembrane region" description="Helical" evidence="1">
    <location>
        <begin position="29"/>
        <end position="47"/>
    </location>
</feature>
<evidence type="ECO:0000313" key="2">
    <source>
        <dbReference type="EMBL" id="WXG70757.1"/>
    </source>
</evidence>
<dbReference type="RefSeq" id="WP_338892370.1">
    <property type="nucleotide sequence ID" value="NZ_CP147846.1"/>
</dbReference>
<evidence type="ECO:0000256" key="1">
    <source>
        <dbReference type="SAM" id="Phobius"/>
    </source>
</evidence>
<feature type="transmembrane region" description="Helical" evidence="1">
    <location>
        <begin position="59"/>
        <end position="81"/>
    </location>
</feature>
<gene>
    <name evidence="2" type="ORF">WDS16_09820</name>
</gene>
<proteinExistence type="predicted"/>
<reference evidence="2 3" key="1">
    <citation type="submission" date="2024-03" db="EMBL/GenBank/DDBJ databases">
        <title>Natural products discovery in diverse microorganisms through a two-stage MS feature dereplication strategy.</title>
        <authorList>
            <person name="Zhang R."/>
        </authorList>
    </citation>
    <scope>NUCLEOTIDE SEQUENCE [LARGE SCALE GENOMIC DNA]</scope>
    <source>
        <strain evidence="2 3">18930</strain>
    </source>
</reference>
<feature type="transmembrane region" description="Helical" evidence="1">
    <location>
        <begin position="158"/>
        <end position="180"/>
    </location>
</feature>
<dbReference type="EMBL" id="CP147846">
    <property type="protein sequence ID" value="WXG70757.1"/>
    <property type="molecule type" value="Genomic_DNA"/>
</dbReference>
<evidence type="ECO:0000313" key="3">
    <source>
        <dbReference type="Proteomes" id="UP001432000"/>
    </source>
</evidence>
<dbReference type="Proteomes" id="UP001432000">
    <property type="component" value="Chromosome"/>
</dbReference>
<sequence length="181" mass="18148">MTVATLVLLALAAALSVLPSRPPLPHWTTALASATLLGIAAVTGLQADRVHGVAMAATYVVTVIAAAAGGSAIVTAVFRLARRNGTPEPDGSAGPLHGGRTIGVLERTAVAASILAGWPEGIAIVLAVKGLARYPELRAAETHTVPTHPAATSASEQFIIGTFTSVVWAAAVCGVGYALVS</sequence>
<accession>A0ABZ2PNJ3</accession>
<protein>
    <recommendedName>
        <fullName evidence="4">Integral membrane protein</fullName>
    </recommendedName>
</protein>
<keyword evidence="3" id="KW-1185">Reference proteome</keyword>
<evidence type="ECO:0008006" key="4">
    <source>
        <dbReference type="Google" id="ProtNLM"/>
    </source>
</evidence>
<name>A0ABZ2PNJ3_9NOCA</name>
<organism evidence="2 3">
    <name type="scientific">Rhodococcus sovatensis</name>
    <dbReference type="NCBI Taxonomy" id="1805840"/>
    <lineage>
        <taxon>Bacteria</taxon>
        <taxon>Bacillati</taxon>
        <taxon>Actinomycetota</taxon>
        <taxon>Actinomycetes</taxon>
        <taxon>Mycobacteriales</taxon>
        <taxon>Nocardiaceae</taxon>
        <taxon>Rhodococcus</taxon>
    </lineage>
</organism>
<keyword evidence="1" id="KW-0472">Membrane</keyword>
<keyword evidence="1" id="KW-1133">Transmembrane helix</keyword>
<keyword evidence="1" id="KW-0812">Transmembrane</keyword>